<gene>
    <name evidence="1" type="ORF">BC351_33185</name>
</gene>
<dbReference type="AlphaFoldDB" id="A0A1V4HDZ8"/>
<protein>
    <submittedName>
        <fullName evidence="1">Uncharacterized protein</fullName>
    </submittedName>
</protein>
<accession>A0A1V4HDZ8</accession>
<evidence type="ECO:0000313" key="1">
    <source>
        <dbReference type="EMBL" id="OPH52189.1"/>
    </source>
</evidence>
<keyword evidence="2" id="KW-1185">Reference proteome</keyword>
<evidence type="ECO:0000313" key="2">
    <source>
        <dbReference type="Proteomes" id="UP000190626"/>
    </source>
</evidence>
<comment type="caution">
    <text evidence="1">The sequence shown here is derived from an EMBL/GenBank/DDBJ whole genome shotgun (WGS) entry which is preliminary data.</text>
</comment>
<reference evidence="2" key="1">
    <citation type="submission" date="2016-07" db="EMBL/GenBank/DDBJ databases">
        <authorList>
            <person name="Florea S."/>
            <person name="Webb J.S."/>
            <person name="Jaromczyk J."/>
            <person name="Schardl C.L."/>
        </authorList>
    </citation>
    <scope>NUCLEOTIDE SEQUENCE [LARGE SCALE GENOMIC DNA]</scope>
    <source>
        <strain evidence="2">CY1</strain>
    </source>
</reference>
<name>A0A1V4HDZ8_9BACL</name>
<proteinExistence type="predicted"/>
<sequence>MKVRTLINLFSVVSDILEVYKDNTVDEMLKDIRTKVTGQPVASKKLKQKKYFDLEETLEYLKTSNRDDIVTYLNEYEKKQIESICTATNLVFAQRDNKTSLIDMLANHYNMVSLNNKMSERYSNRYTTEDAAQSSDISK</sequence>
<organism evidence="1 2">
    <name type="scientific">Paenibacillus ferrarius</name>
    <dbReference type="NCBI Taxonomy" id="1469647"/>
    <lineage>
        <taxon>Bacteria</taxon>
        <taxon>Bacillati</taxon>
        <taxon>Bacillota</taxon>
        <taxon>Bacilli</taxon>
        <taxon>Bacillales</taxon>
        <taxon>Paenibacillaceae</taxon>
        <taxon>Paenibacillus</taxon>
    </lineage>
</organism>
<dbReference type="EMBL" id="MBTG01000026">
    <property type="protein sequence ID" value="OPH52189.1"/>
    <property type="molecule type" value="Genomic_DNA"/>
</dbReference>
<dbReference type="Proteomes" id="UP000190626">
    <property type="component" value="Unassembled WGS sequence"/>
</dbReference>
<dbReference type="RefSeq" id="WP_079416410.1">
    <property type="nucleotide sequence ID" value="NZ_MBTG01000026.1"/>
</dbReference>